<dbReference type="Proteomes" id="UP001596540">
    <property type="component" value="Unassembled WGS sequence"/>
</dbReference>
<proteinExistence type="predicted"/>
<dbReference type="EMBL" id="JBHTBH010000015">
    <property type="protein sequence ID" value="MFC7331098.1"/>
    <property type="molecule type" value="Genomic_DNA"/>
</dbReference>
<sequence length="69" mass="8123">MLEYRQELDMRRGVRTRLWRVRDTEGRRTRLTQRRPVSMDAPHPLALETTVVPVDRNGEPTVRPGLDGR</sequence>
<name>A0ABW2KMK7_9ACTN</name>
<dbReference type="SUPFAM" id="SSF74650">
    <property type="entry name" value="Galactose mutarotase-like"/>
    <property type="match status" value="1"/>
</dbReference>
<feature type="domain" description="Glycoside hydrolase family 65 N-terminal" evidence="1">
    <location>
        <begin position="2"/>
        <end position="69"/>
    </location>
</feature>
<organism evidence="2 3">
    <name type="scientific">Marinactinospora rubrisoli</name>
    <dbReference type="NCBI Taxonomy" id="2715399"/>
    <lineage>
        <taxon>Bacteria</taxon>
        <taxon>Bacillati</taxon>
        <taxon>Actinomycetota</taxon>
        <taxon>Actinomycetes</taxon>
        <taxon>Streptosporangiales</taxon>
        <taxon>Nocardiopsidaceae</taxon>
        <taxon>Marinactinospora</taxon>
    </lineage>
</organism>
<dbReference type="InterPro" id="IPR037018">
    <property type="entry name" value="GH65_N"/>
</dbReference>
<dbReference type="InterPro" id="IPR005196">
    <property type="entry name" value="Glyco_hydro_65_N"/>
</dbReference>
<dbReference type="InterPro" id="IPR011013">
    <property type="entry name" value="Gal_mutarotase_sf_dom"/>
</dbReference>
<dbReference type="Pfam" id="PF03636">
    <property type="entry name" value="Glyco_hydro_65N"/>
    <property type="match status" value="1"/>
</dbReference>
<dbReference type="RefSeq" id="WP_379873736.1">
    <property type="nucleotide sequence ID" value="NZ_JBHTBH010000015.1"/>
</dbReference>
<keyword evidence="3" id="KW-1185">Reference proteome</keyword>
<protein>
    <recommendedName>
        <fullName evidence="1">Glycoside hydrolase family 65 N-terminal domain-containing protein</fullName>
    </recommendedName>
</protein>
<comment type="caution">
    <text evidence="2">The sequence shown here is derived from an EMBL/GenBank/DDBJ whole genome shotgun (WGS) entry which is preliminary data.</text>
</comment>
<accession>A0ABW2KMK7</accession>
<gene>
    <name evidence="2" type="ORF">ACFQRF_25500</name>
</gene>
<evidence type="ECO:0000313" key="3">
    <source>
        <dbReference type="Proteomes" id="UP001596540"/>
    </source>
</evidence>
<evidence type="ECO:0000259" key="1">
    <source>
        <dbReference type="Pfam" id="PF03636"/>
    </source>
</evidence>
<dbReference type="Gene3D" id="2.70.98.40">
    <property type="entry name" value="Glycoside hydrolase, family 65, N-terminal domain"/>
    <property type="match status" value="1"/>
</dbReference>
<evidence type="ECO:0000313" key="2">
    <source>
        <dbReference type="EMBL" id="MFC7331098.1"/>
    </source>
</evidence>
<reference evidence="3" key="1">
    <citation type="journal article" date="2019" name="Int. J. Syst. Evol. Microbiol.">
        <title>The Global Catalogue of Microorganisms (GCM) 10K type strain sequencing project: providing services to taxonomists for standard genome sequencing and annotation.</title>
        <authorList>
            <consortium name="The Broad Institute Genomics Platform"/>
            <consortium name="The Broad Institute Genome Sequencing Center for Infectious Disease"/>
            <person name="Wu L."/>
            <person name="Ma J."/>
        </authorList>
    </citation>
    <scope>NUCLEOTIDE SEQUENCE [LARGE SCALE GENOMIC DNA]</scope>
    <source>
        <strain evidence="3">CGMCC 4.7382</strain>
    </source>
</reference>